<dbReference type="AlphaFoldDB" id="A0A815TTG6"/>
<evidence type="ECO:0000313" key="3">
    <source>
        <dbReference type="Proteomes" id="UP000663829"/>
    </source>
</evidence>
<proteinExistence type="predicted"/>
<protein>
    <submittedName>
        <fullName evidence="1">Uncharacterized protein</fullName>
    </submittedName>
</protein>
<gene>
    <name evidence="1" type="ORF">GPM918_LOCUS37083</name>
    <name evidence="2" type="ORF">SRO942_LOCUS37842</name>
</gene>
<dbReference type="EMBL" id="CAJOBC010088636">
    <property type="protein sequence ID" value="CAF4371157.1"/>
    <property type="molecule type" value="Genomic_DNA"/>
</dbReference>
<name>A0A815TTG6_9BILA</name>
<accession>A0A815TTG6</accession>
<dbReference type="Proteomes" id="UP000663829">
    <property type="component" value="Unassembled WGS sequence"/>
</dbReference>
<dbReference type="EMBL" id="CAJNOQ010023097">
    <property type="protein sequence ID" value="CAF1510314.1"/>
    <property type="molecule type" value="Genomic_DNA"/>
</dbReference>
<sequence length="67" mass="7244">MSSNSMKPGLSSALPRKEESTYGETLTGFKTAATSLGIPLQPKTILIDFELAAYNAFSEAFPNAFRK</sequence>
<feature type="non-terminal residue" evidence="1">
    <location>
        <position position="1"/>
    </location>
</feature>
<organism evidence="1 3">
    <name type="scientific">Didymodactylos carnosus</name>
    <dbReference type="NCBI Taxonomy" id="1234261"/>
    <lineage>
        <taxon>Eukaryota</taxon>
        <taxon>Metazoa</taxon>
        <taxon>Spiralia</taxon>
        <taxon>Gnathifera</taxon>
        <taxon>Rotifera</taxon>
        <taxon>Eurotatoria</taxon>
        <taxon>Bdelloidea</taxon>
        <taxon>Philodinida</taxon>
        <taxon>Philodinidae</taxon>
        <taxon>Didymodactylos</taxon>
    </lineage>
</organism>
<dbReference type="Proteomes" id="UP000681722">
    <property type="component" value="Unassembled WGS sequence"/>
</dbReference>
<comment type="caution">
    <text evidence="1">The sequence shown here is derived from an EMBL/GenBank/DDBJ whole genome shotgun (WGS) entry which is preliminary data.</text>
</comment>
<reference evidence="1" key="1">
    <citation type="submission" date="2021-02" db="EMBL/GenBank/DDBJ databases">
        <authorList>
            <person name="Nowell W R."/>
        </authorList>
    </citation>
    <scope>NUCLEOTIDE SEQUENCE</scope>
</reference>
<dbReference type="OrthoDB" id="10049629at2759"/>
<evidence type="ECO:0000313" key="1">
    <source>
        <dbReference type="EMBL" id="CAF1510314.1"/>
    </source>
</evidence>
<evidence type="ECO:0000313" key="2">
    <source>
        <dbReference type="EMBL" id="CAF4371157.1"/>
    </source>
</evidence>
<keyword evidence="3" id="KW-1185">Reference proteome</keyword>